<accession>A0ABD5X7K9</accession>
<dbReference type="Pfam" id="PF07669">
    <property type="entry name" value="Eco57I"/>
    <property type="match status" value="1"/>
</dbReference>
<feature type="domain" description="Type II methyltransferase M.Eco57I C-terminal" evidence="9">
    <location>
        <begin position="455"/>
        <end position="720"/>
    </location>
</feature>
<name>A0ABD5X7K9_9EURY</name>
<dbReference type="RefSeq" id="WP_267638649.1">
    <property type="nucleotide sequence ID" value="NZ_JAODIY010000018.1"/>
</dbReference>
<organism evidence="10 11">
    <name type="scientific">Halovenus rubra</name>
    <dbReference type="NCBI Taxonomy" id="869890"/>
    <lineage>
        <taxon>Archaea</taxon>
        <taxon>Methanobacteriati</taxon>
        <taxon>Methanobacteriota</taxon>
        <taxon>Stenosarchaea group</taxon>
        <taxon>Halobacteria</taxon>
        <taxon>Halobacteriales</taxon>
        <taxon>Haloarculaceae</taxon>
        <taxon>Halovenus</taxon>
    </lineage>
</organism>
<protein>
    <recommendedName>
        <fullName evidence="2">site-specific DNA-methyltransferase (adenine-specific)</fullName>
        <ecNumber evidence="2">2.1.1.72</ecNumber>
    </recommendedName>
</protein>
<evidence type="ECO:0000259" key="8">
    <source>
        <dbReference type="Pfam" id="PF07669"/>
    </source>
</evidence>
<evidence type="ECO:0000256" key="6">
    <source>
        <dbReference type="ARBA" id="ARBA00047942"/>
    </source>
</evidence>
<dbReference type="InterPro" id="IPR029063">
    <property type="entry name" value="SAM-dependent_MTases_sf"/>
</dbReference>
<dbReference type="Gene3D" id="3.40.50.150">
    <property type="entry name" value="Vaccinia Virus protein VP39"/>
    <property type="match status" value="1"/>
</dbReference>
<keyword evidence="3 10" id="KW-0489">Methyltransferase</keyword>
<comment type="caution">
    <text evidence="10">The sequence shown here is derived from an EMBL/GenBank/DDBJ whole genome shotgun (WGS) entry which is preliminary data.</text>
</comment>
<dbReference type="EC" id="2.1.1.72" evidence="2"/>
<feature type="compositionally biased region" description="Polar residues" evidence="7">
    <location>
        <begin position="1"/>
        <end position="12"/>
    </location>
</feature>
<dbReference type="InterPro" id="IPR002052">
    <property type="entry name" value="DNA_methylase_N6_adenine_CS"/>
</dbReference>
<gene>
    <name evidence="10" type="ORF">ACFQJ7_07320</name>
</gene>
<evidence type="ECO:0000256" key="1">
    <source>
        <dbReference type="ARBA" id="ARBA00006594"/>
    </source>
</evidence>
<dbReference type="GO" id="GO:0032259">
    <property type="term" value="P:methylation"/>
    <property type="evidence" value="ECO:0007669"/>
    <property type="project" value="UniProtKB-KW"/>
</dbReference>
<dbReference type="InterPro" id="IPR054520">
    <property type="entry name" value="M_Eco57I_C"/>
</dbReference>
<evidence type="ECO:0000256" key="3">
    <source>
        <dbReference type="ARBA" id="ARBA00022603"/>
    </source>
</evidence>
<comment type="similarity">
    <text evidence="1">Belongs to the N(4)/N(6)-methyltransferase family.</text>
</comment>
<dbReference type="InterPro" id="IPR011639">
    <property type="entry name" value="MethylTrfase_TaqI-like_dom"/>
</dbReference>
<dbReference type="PANTHER" id="PTHR33841:SF5">
    <property type="entry name" value="DNA METHYLASE (MODIFICATION METHYLASE) (METHYLTRANSFERASE)-RELATED"/>
    <property type="match status" value="1"/>
</dbReference>
<dbReference type="PROSITE" id="PS00092">
    <property type="entry name" value="N6_MTASE"/>
    <property type="match status" value="1"/>
</dbReference>
<dbReference type="PANTHER" id="PTHR33841">
    <property type="entry name" value="DNA METHYLTRANSFERASE YEEA-RELATED"/>
    <property type="match status" value="1"/>
</dbReference>
<comment type="catalytic activity">
    <reaction evidence="6">
        <text>a 2'-deoxyadenosine in DNA + S-adenosyl-L-methionine = an N(6)-methyl-2'-deoxyadenosine in DNA + S-adenosyl-L-homocysteine + H(+)</text>
        <dbReference type="Rhea" id="RHEA:15197"/>
        <dbReference type="Rhea" id="RHEA-COMP:12418"/>
        <dbReference type="Rhea" id="RHEA-COMP:12419"/>
        <dbReference type="ChEBI" id="CHEBI:15378"/>
        <dbReference type="ChEBI" id="CHEBI:57856"/>
        <dbReference type="ChEBI" id="CHEBI:59789"/>
        <dbReference type="ChEBI" id="CHEBI:90615"/>
        <dbReference type="ChEBI" id="CHEBI:90616"/>
        <dbReference type="EC" id="2.1.1.72"/>
    </reaction>
</comment>
<reference evidence="10 11" key="1">
    <citation type="journal article" date="2014" name="Int. J. Syst. Evol. Microbiol.">
        <title>Complete genome sequence of Corynebacterium casei LMG S-19264T (=DSM 44701T), isolated from a smear-ripened cheese.</title>
        <authorList>
            <consortium name="US DOE Joint Genome Institute (JGI-PGF)"/>
            <person name="Walter F."/>
            <person name="Albersmeier A."/>
            <person name="Kalinowski J."/>
            <person name="Ruckert C."/>
        </authorList>
    </citation>
    <scope>NUCLEOTIDE SEQUENCE [LARGE SCALE GENOMIC DNA]</scope>
    <source>
        <strain evidence="10 11">CGMCC 4.7215</strain>
    </source>
</reference>
<keyword evidence="4" id="KW-0808">Transferase</keyword>
<evidence type="ECO:0000256" key="2">
    <source>
        <dbReference type="ARBA" id="ARBA00011900"/>
    </source>
</evidence>
<dbReference type="Proteomes" id="UP001596414">
    <property type="component" value="Unassembled WGS sequence"/>
</dbReference>
<feature type="region of interest" description="Disordered" evidence="7">
    <location>
        <begin position="1"/>
        <end position="21"/>
    </location>
</feature>
<dbReference type="EMBL" id="JBHSZQ010000009">
    <property type="protein sequence ID" value="MFC7125849.1"/>
    <property type="molecule type" value="Genomic_DNA"/>
</dbReference>
<dbReference type="Pfam" id="PF22837">
    <property type="entry name" value="M_Eco57I_C"/>
    <property type="match status" value="1"/>
</dbReference>
<dbReference type="SUPFAM" id="SSF53335">
    <property type="entry name" value="S-adenosyl-L-methionine-dependent methyltransferases"/>
    <property type="match status" value="1"/>
</dbReference>
<dbReference type="InterPro" id="IPR050953">
    <property type="entry name" value="N4_N6_ade-DNA_methylase"/>
</dbReference>
<dbReference type="PRINTS" id="PR00507">
    <property type="entry name" value="N12N6MTFRASE"/>
</dbReference>
<evidence type="ECO:0000256" key="4">
    <source>
        <dbReference type="ARBA" id="ARBA00022679"/>
    </source>
</evidence>
<evidence type="ECO:0000313" key="11">
    <source>
        <dbReference type="Proteomes" id="UP001596414"/>
    </source>
</evidence>
<evidence type="ECO:0000256" key="5">
    <source>
        <dbReference type="ARBA" id="ARBA00022691"/>
    </source>
</evidence>
<dbReference type="AlphaFoldDB" id="A0ABD5X7K9"/>
<evidence type="ECO:0000259" key="9">
    <source>
        <dbReference type="Pfam" id="PF22837"/>
    </source>
</evidence>
<dbReference type="GO" id="GO:0009007">
    <property type="term" value="F:site-specific DNA-methyltransferase (adenine-specific) activity"/>
    <property type="evidence" value="ECO:0007669"/>
    <property type="project" value="UniProtKB-EC"/>
</dbReference>
<dbReference type="CDD" id="cd02440">
    <property type="entry name" value="AdoMet_MTases"/>
    <property type="match status" value="1"/>
</dbReference>
<keyword evidence="5" id="KW-0949">S-adenosyl-L-methionine</keyword>
<evidence type="ECO:0000256" key="7">
    <source>
        <dbReference type="SAM" id="MobiDB-lite"/>
    </source>
</evidence>
<proteinExistence type="inferred from homology"/>
<sequence>MSHITPTGTERLSVSDWEPVPDRLDESTHDALVERLRTAADALTATIDSALPESLQDQVTEWCALHGLDTPATTHTRTIIARQAVLNVLLKTTLYEWYHQHADLPSLPTNTQEALQRAADQTENPAFNEYVLDEIVWFADDANLAPVVDARDWLLESGEPAEAIGRLYADLTSNDDRQILGQFRTPPSVGTLMQAWAAGGDDSVLDPGMGAGVLSSPFHPQWDVSTEPAHVNGIDKSPLSNLMGTTALTLYGQSHDPRTTDFLDLSPADLQRDVDAIICNPPYTSGDSLPAAYKDRINAQIERSIGSEISARSPLHAYFIYHARQFLSAGDRAAFLTPQSLLTTRYGESLKQFLLEVFSIKAFVQFNPAGERIFPDAHTTALITFLEATPENESDGETRFIRVDDSVSVSELRDAVKEGGPGRTDWGFINCVQQTQLDPVKNWEALFTPTDIDTSSFRRLDEFATVHRGVTTGAVDFFCLSQADVDDLELDNKHLSRLIRRPRLVDGYDFRDEDWEELRGSGEDVWLFDPDLIQEIPESIRVFTEQMAGDASGLPDGDYGSAANVLAYLCDGVSNHGLSETTTFEDRPYWYRPRRQDSPQVLIQNASGDGFTFLLNETPARNIHNFDGLYDVTLNETELKALLAYLNSGVAERVVSNYTQTRQGGLEKLGPGALKKLPVIDVTDIDDELTTDLADLFDTLRETTRRDDDCESVINRIDAVLQQTL</sequence>
<evidence type="ECO:0000313" key="10">
    <source>
        <dbReference type="EMBL" id="MFC7125849.1"/>
    </source>
</evidence>
<feature type="domain" description="Type II methyltransferase M.TaqI-like" evidence="8">
    <location>
        <begin position="271"/>
        <end position="369"/>
    </location>
</feature>